<keyword evidence="10" id="KW-1185">Reference proteome</keyword>
<sequence length="151" mass="16986">MRSVCRCSCKVGLLLGLRTLKHPKLRLEDNWICFDIQVGGRLGYNIRCTLQYQPKSCVDSQHNTHDMLLVLIQTTAKHWALASQTISLLDALIGLFFVVSSGACISYCCNVSSALRDYRIHRDEIHAKLVAVMKDCLLTLHLPTLSQLVET</sequence>
<dbReference type="STRING" id="3218.A0A2K1KAG7"/>
<dbReference type="EMBL" id="ABEU02000007">
    <property type="protein sequence ID" value="PNR50759.1"/>
    <property type="molecule type" value="Genomic_DNA"/>
</dbReference>
<reference evidence="9" key="3">
    <citation type="submission" date="2020-12" db="UniProtKB">
        <authorList>
            <consortium name="EnsemblPlants"/>
        </authorList>
    </citation>
    <scope>IDENTIFICATION</scope>
</reference>
<evidence type="ECO:0000256" key="6">
    <source>
        <dbReference type="ARBA" id="ARBA00023054"/>
    </source>
</evidence>
<evidence type="ECO:0000259" key="7">
    <source>
        <dbReference type="Pfam" id="PF07928"/>
    </source>
</evidence>
<dbReference type="GO" id="GO:0042147">
    <property type="term" value="P:retrograde transport, endosome to Golgi"/>
    <property type="evidence" value="ECO:0007669"/>
    <property type="project" value="InterPro"/>
</dbReference>
<dbReference type="InParanoid" id="A0A2K1KAG7"/>
<accession>A0A2K1KAG7</accession>
<dbReference type="Gramene" id="Pp3c7_5040V3.1">
    <property type="protein sequence ID" value="Pp3c7_5040V3.1"/>
    <property type="gene ID" value="Pp3c7_5040"/>
</dbReference>
<evidence type="ECO:0000256" key="2">
    <source>
        <dbReference type="ARBA" id="ARBA00009150"/>
    </source>
</evidence>
<comment type="subcellular location">
    <subcellularLocation>
        <location evidence="1">Golgi apparatus</location>
        <location evidence="1">trans-Golgi network</location>
    </subcellularLocation>
</comment>
<evidence type="ECO:0000313" key="8">
    <source>
        <dbReference type="EMBL" id="PNR50759.1"/>
    </source>
</evidence>
<gene>
    <name evidence="8" type="ORF">PHYPA_009945</name>
</gene>
<organism evidence="8">
    <name type="scientific">Physcomitrium patens</name>
    <name type="common">Spreading-leaved earth moss</name>
    <name type="synonym">Physcomitrella patens</name>
    <dbReference type="NCBI Taxonomy" id="3218"/>
    <lineage>
        <taxon>Eukaryota</taxon>
        <taxon>Viridiplantae</taxon>
        <taxon>Streptophyta</taxon>
        <taxon>Embryophyta</taxon>
        <taxon>Bryophyta</taxon>
        <taxon>Bryophytina</taxon>
        <taxon>Bryopsida</taxon>
        <taxon>Funariidae</taxon>
        <taxon>Funariales</taxon>
        <taxon>Funariaceae</taxon>
        <taxon>Physcomitrium</taxon>
    </lineage>
</organism>
<evidence type="ECO:0000256" key="3">
    <source>
        <dbReference type="ARBA" id="ARBA00022448"/>
    </source>
</evidence>
<reference evidence="8 10" key="1">
    <citation type="journal article" date="2008" name="Science">
        <title>The Physcomitrella genome reveals evolutionary insights into the conquest of land by plants.</title>
        <authorList>
            <person name="Rensing S."/>
            <person name="Lang D."/>
            <person name="Zimmer A."/>
            <person name="Terry A."/>
            <person name="Salamov A."/>
            <person name="Shapiro H."/>
            <person name="Nishiyama T."/>
            <person name="Perroud P.-F."/>
            <person name="Lindquist E."/>
            <person name="Kamisugi Y."/>
            <person name="Tanahashi T."/>
            <person name="Sakakibara K."/>
            <person name="Fujita T."/>
            <person name="Oishi K."/>
            <person name="Shin-I T."/>
            <person name="Kuroki Y."/>
            <person name="Toyoda A."/>
            <person name="Suzuki Y."/>
            <person name="Hashimoto A."/>
            <person name="Yamaguchi K."/>
            <person name="Sugano A."/>
            <person name="Kohara Y."/>
            <person name="Fujiyama A."/>
            <person name="Anterola A."/>
            <person name="Aoki S."/>
            <person name="Ashton N."/>
            <person name="Barbazuk W.B."/>
            <person name="Barker E."/>
            <person name="Bennetzen J."/>
            <person name="Bezanilla M."/>
            <person name="Blankenship R."/>
            <person name="Cho S.H."/>
            <person name="Dutcher S."/>
            <person name="Estelle M."/>
            <person name="Fawcett J.A."/>
            <person name="Gundlach H."/>
            <person name="Hanada K."/>
            <person name="Heyl A."/>
            <person name="Hicks K.A."/>
            <person name="Hugh J."/>
            <person name="Lohr M."/>
            <person name="Mayer K."/>
            <person name="Melkozernov A."/>
            <person name="Murata T."/>
            <person name="Nelson D."/>
            <person name="Pils B."/>
            <person name="Prigge M."/>
            <person name="Reiss B."/>
            <person name="Renner T."/>
            <person name="Rombauts S."/>
            <person name="Rushton P."/>
            <person name="Sanderfoot A."/>
            <person name="Schween G."/>
            <person name="Shiu S.-H."/>
            <person name="Stueber K."/>
            <person name="Theodoulou F.L."/>
            <person name="Tu H."/>
            <person name="Van de Peer Y."/>
            <person name="Verrier P.J."/>
            <person name="Waters E."/>
            <person name="Wood A."/>
            <person name="Yang L."/>
            <person name="Cove D."/>
            <person name="Cuming A."/>
            <person name="Hasebe M."/>
            <person name="Lucas S."/>
            <person name="Mishler D.B."/>
            <person name="Reski R."/>
            <person name="Grigoriev I."/>
            <person name="Quatrano R.S."/>
            <person name="Boore J.L."/>
        </authorList>
    </citation>
    <scope>NUCLEOTIDE SEQUENCE [LARGE SCALE GENOMIC DNA]</scope>
    <source>
        <strain evidence="9 10">cv. Gransden 2004</strain>
    </source>
</reference>
<comment type="similarity">
    <text evidence="2">Belongs to the VPS54 family.</text>
</comment>
<protein>
    <recommendedName>
        <fullName evidence="7">Vacuolar protein sorting-associated protein 54 C-terminal domain-containing protein</fullName>
    </recommendedName>
</protein>
<keyword evidence="4" id="KW-0653">Protein transport</keyword>
<reference evidence="8 10" key="2">
    <citation type="journal article" date="2018" name="Plant J.">
        <title>The Physcomitrella patens chromosome-scale assembly reveals moss genome structure and evolution.</title>
        <authorList>
            <person name="Lang D."/>
            <person name="Ullrich K.K."/>
            <person name="Murat F."/>
            <person name="Fuchs J."/>
            <person name="Jenkins J."/>
            <person name="Haas F.B."/>
            <person name="Piednoel M."/>
            <person name="Gundlach H."/>
            <person name="Van Bel M."/>
            <person name="Meyberg R."/>
            <person name="Vives C."/>
            <person name="Morata J."/>
            <person name="Symeonidi A."/>
            <person name="Hiss M."/>
            <person name="Muchero W."/>
            <person name="Kamisugi Y."/>
            <person name="Saleh O."/>
            <person name="Blanc G."/>
            <person name="Decker E.L."/>
            <person name="van Gessel N."/>
            <person name="Grimwood J."/>
            <person name="Hayes R.D."/>
            <person name="Graham S.W."/>
            <person name="Gunter L.E."/>
            <person name="McDaniel S.F."/>
            <person name="Hoernstein S.N.W."/>
            <person name="Larsson A."/>
            <person name="Li F.W."/>
            <person name="Perroud P.F."/>
            <person name="Phillips J."/>
            <person name="Ranjan P."/>
            <person name="Rokshar D.S."/>
            <person name="Rothfels C.J."/>
            <person name="Schneider L."/>
            <person name="Shu S."/>
            <person name="Stevenson D.W."/>
            <person name="Thummler F."/>
            <person name="Tillich M."/>
            <person name="Villarreal Aguilar J.C."/>
            <person name="Widiez T."/>
            <person name="Wong G.K."/>
            <person name="Wymore A."/>
            <person name="Zhang Y."/>
            <person name="Zimmer A.D."/>
            <person name="Quatrano R.S."/>
            <person name="Mayer K.F.X."/>
            <person name="Goodstein D."/>
            <person name="Casacuberta J.M."/>
            <person name="Vandepoele K."/>
            <person name="Reski R."/>
            <person name="Cuming A.C."/>
            <person name="Tuskan G.A."/>
            <person name="Maumus F."/>
            <person name="Salse J."/>
            <person name="Schmutz J."/>
            <person name="Rensing S.A."/>
        </authorList>
    </citation>
    <scope>NUCLEOTIDE SEQUENCE [LARGE SCALE GENOMIC DNA]</scope>
    <source>
        <strain evidence="9 10">cv. Gransden 2004</strain>
    </source>
</reference>
<name>A0A2K1KAG7_PHYPA</name>
<keyword evidence="6" id="KW-0175">Coiled coil</keyword>
<dbReference type="GO" id="GO:0015031">
    <property type="term" value="P:protein transport"/>
    <property type="evidence" value="ECO:0007669"/>
    <property type="project" value="UniProtKB-KW"/>
</dbReference>
<dbReference type="GO" id="GO:0005829">
    <property type="term" value="C:cytosol"/>
    <property type="evidence" value="ECO:0007669"/>
    <property type="project" value="GOC"/>
</dbReference>
<feature type="domain" description="Vacuolar protein sorting-associated protein 54 C-terminal" evidence="7">
    <location>
        <begin position="71"/>
        <end position="135"/>
    </location>
</feature>
<keyword evidence="5" id="KW-0333">Golgi apparatus</keyword>
<dbReference type="GO" id="GO:0000938">
    <property type="term" value="C:GARP complex"/>
    <property type="evidence" value="ECO:0007669"/>
    <property type="project" value="InterPro"/>
</dbReference>
<dbReference type="EnsemblPlants" id="Pp3c7_5040V3.1">
    <property type="protein sequence ID" value="Pp3c7_5040V3.1"/>
    <property type="gene ID" value="Pp3c7_5040"/>
</dbReference>
<evidence type="ECO:0000256" key="1">
    <source>
        <dbReference type="ARBA" id="ARBA00004601"/>
    </source>
</evidence>
<evidence type="ECO:0000313" key="9">
    <source>
        <dbReference type="EnsemblPlants" id="Pp3c7_5040V3.1"/>
    </source>
</evidence>
<dbReference type="InterPro" id="IPR039745">
    <property type="entry name" value="Vps54"/>
</dbReference>
<dbReference type="PANTHER" id="PTHR12965:SF0">
    <property type="entry name" value="VACUOLAR PROTEIN SORTING-ASSOCIATED PROTEIN 54"/>
    <property type="match status" value="1"/>
</dbReference>
<evidence type="ECO:0000256" key="4">
    <source>
        <dbReference type="ARBA" id="ARBA00022927"/>
    </source>
</evidence>
<dbReference type="Proteomes" id="UP000006727">
    <property type="component" value="Chromosome 7"/>
</dbReference>
<proteinExistence type="inferred from homology"/>
<dbReference type="AlphaFoldDB" id="A0A2K1KAG7"/>
<dbReference type="Gene3D" id="6.10.250.860">
    <property type="match status" value="1"/>
</dbReference>
<dbReference type="InterPro" id="IPR012501">
    <property type="entry name" value="Vps54_C"/>
</dbReference>
<dbReference type="PANTHER" id="PTHR12965">
    <property type="entry name" value="VACUOLAR PROTEIN SORTING 54"/>
    <property type="match status" value="1"/>
</dbReference>
<evidence type="ECO:0000313" key="10">
    <source>
        <dbReference type="Proteomes" id="UP000006727"/>
    </source>
</evidence>
<evidence type="ECO:0000256" key="5">
    <source>
        <dbReference type="ARBA" id="ARBA00023034"/>
    </source>
</evidence>
<keyword evidence="3" id="KW-0813">Transport</keyword>
<dbReference type="Pfam" id="PF07928">
    <property type="entry name" value="Vps54"/>
    <property type="match status" value="1"/>
</dbReference>